<evidence type="ECO:0000256" key="8">
    <source>
        <dbReference type="ARBA" id="ARBA00023136"/>
    </source>
</evidence>
<evidence type="ECO:0000256" key="3">
    <source>
        <dbReference type="ARBA" id="ARBA00022448"/>
    </source>
</evidence>
<evidence type="ECO:0000313" key="16">
    <source>
        <dbReference type="Proteomes" id="UP000000393"/>
    </source>
</evidence>
<keyword evidence="8 10" id="KW-0472">Membrane</keyword>
<dbReference type="PANTHER" id="PTHR30069:SF41">
    <property type="entry name" value="HEME_HEMOPEXIN UTILIZATION PROTEIN C"/>
    <property type="match status" value="1"/>
</dbReference>
<dbReference type="InterPro" id="IPR012910">
    <property type="entry name" value="Plug_dom"/>
</dbReference>
<sequence length="716" mass="79717">MIIIYHQIIISIYLPLAGEQVNFIDDGRASRGLERKQQGMRKIIRYTTTAIIPPALWAGMIAQAETKPPLKAENHAFEPMTVIVTRTERSLAELPASVSVMDSEQIMRRQAQSMDDLLQVLPNVDFTSGPRPIGETLTIRGLSSERILTTIDGARQDSSIGHLGRFFIEPDLLKRVDVLRGPASAIYGSGALGGVVTMTTREASDFLAPGQRFGARLKGGYQSVNNEGSTSAALLGRASDWDFLGNFSYRDSGDITLASGQELDSSAAENFSGLARVSYKPGAHRLRIGGDYFSTEGIFPANPQTVSDGANENAATKIERRTYTFQYSYDDSAHPWFKPKFNVYRNELRDSRNRLESGRQTTSEFITTGFNLQNSMDFGDPQDFLMQTITLGVNYFKDEEEGRENGNPRPSFPKANSDVWGFYIQDEISLGQYFSLIPAVRYDRYTLELEEGAGGSTTDEAISPRIGGMIHLASWLNLWGSYGKAFRAPTLPERFTEGLHFRGVPGRFPDNFFIPNPDLKPETVYTWEAGFKSAWEELLTATDRLNLEFTYFDTKADNFIDLKVNTLAGTTQNANLDKARLHGFETGVRYDSEYFFAGASFGRTYGENTNTGLPLTNVQPAKGVVNLGGRFSPWGLVFGGRGRFVAKQDRVPPGVLEAAGYSVYDLYATWLLSSAGLKELRMDFGIDNLTNKEYRRYLSVIEEAGRNFKVALTYQF</sequence>
<evidence type="ECO:0000256" key="12">
    <source>
        <dbReference type="RuleBase" id="RU003357"/>
    </source>
</evidence>
<dbReference type="InterPro" id="IPR010917">
    <property type="entry name" value="TonB_rcpt_CS"/>
</dbReference>
<comment type="subcellular location">
    <subcellularLocation>
        <location evidence="1 10">Cell outer membrane</location>
        <topology evidence="1 10">Multi-pass membrane protein</topology>
    </subcellularLocation>
</comment>
<reference evidence="15 16" key="1">
    <citation type="submission" date="2010-06" db="EMBL/GenBank/DDBJ databases">
        <title>Complete sequence of chromosome of Nitrosococcus watsoni C-113.</title>
        <authorList>
            <consortium name="US DOE Joint Genome Institute"/>
            <person name="Lucas S."/>
            <person name="Copeland A."/>
            <person name="Lapidus A."/>
            <person name="Cheng J.-F."/>
            <person name="Bruce D."/>
            <person name="Goodwin L."/>
            <person name="Pitluck S."/>
            <person name="Malfatti S.A."/>
            <person name="Chain P.S.G."/>
            <person name="Land M."/>
            <person name="Hauser L."/>
            <person name="Kyrpides N."/>
            <person name="Ivanova N."/>
            <person name="Cambell M.A."/>
            <person name="Heidelberg J.F."/>
            <person name="Klotz M.G."/>
            <person name="Woyke T."/>
        </authorList>
    </citation>
    <scope>NUCLEOTIDE SEQUENCE [LARGE SCALE GENOMIC DNA]</scope>
    <source>
        <strain evidence="15 16">C-113</strain>
    </source>
</reference>
<accession>D8K8F6</accession>
<evidence type="ECO:0000256" key="6">
    <source>
        <dbReference type="ARBA" id="ARBA00022729"/>
    </source>
</evidence>
<dbReference type="NCBIfam" id="TIGR01786">
    <property type="entry name" value="TonB-hemlactrns"/>
    <property type="match status" value="1"/>
</dbReference>
<feature type="domain" description="TonB-dependent receptor-like beta-barrel" evidence="13">
    <location>
        <begin position="279"/>
        <end position="689"/>
    </location>
</feature>
<dbReference type="InterPro" id="IPR036942">
    <property type="entry name" value="Beta-barrel_TonB_sf"/>
</dbReference>
<gene>
    <name evidence="15" type="ordered locus">Nwat_2247</name>
</gene>
<dbReference type="InterPro" id="IPR039426">
    <property type="entry name" value="TonB-dep_rcpt-like"/>
</dbReference>
<feature type="domain" description="TonB-dependent receptor plug" evidence="14">
    <location>
        <begin position="91"/>
        <end position="195"/>
    </location>
</feature>
<evidence type="ECO:0000256" key="2">
    <source>
        <dbReference type="ARBA" id="ARBA00009810"/>
    </source>
</evidence>
<dbReference type="Gene3D" id="2.170.130.10">
    <property type="entry name" value="TonB-dependent receptor, plug domain"/>
    <property type="match status" value="1"/>
</dbReference>
<dbReference type="GO" id="GO:0044718">
    <property type="term" value="P:siderophore transmembrane transport"/>
    <property type="evidence" value="ECO:0007669"/>
    <property type="project" value="TreeGrafter"/>
</dbReference>
<dbReference type="SUPFAM" id="SSF56935">
    <property type="entry name" value="Porins"/>
    <property type="match status" value="1"/>
</dbReference>
<dbReference type="PANTHER" id="PTHR30069">
    <property type="entry name" value="TONB-DEPENDENT OUTER MEMBRANE RECEPTOR"/>
    <property type="match status" value="1"/>
</dbReference>
<keyword evidence="9 10" id="KW-0998">Cell outer membrane</keyword>
<evidence type="ECO:0000259" key="14">
    <source>
        <dbReference type="Pfam" id="PF07715"/>
    </source>
</evidence>
<dbReference type="EMBL" id="CP002086">
    <property type="protein sequence ID" value="ADJ29076.1"/>
    <property type="molecule type" value="Genomic_DNA"/>
</dbReference>
<keyword evidence="15" id="KW-0675">Receptor</keyword>
<dbReference type="InterPro" id="IPR011276">
    <property type="entry name" value="TonB_haem/Hb_rcpt"/>
</dbReference>
<dbReference type="STRING" id="105559.Nwat_2247"/>
<evidence type="ECO:0000313" key="15">
    <source>
        <dbReference type="EMBL" id="ADJ29076.1"/>
    </source>
</evidence>
<dbReference type="PROSITE" id="PS01156">
    <property type="entry name" value="TONB_DEPENDENT_REC_2"/>
    <property type="match status" value="1"/>
</dbReference>
<feature type="short sequence motif" description="TonB C-terminal box" evidence="11">
    <location>
        <begin position="699"/>
        <end position="716"/>
    </location>
</feature>
<evidence type="ECO:0000256" key="11">
    <source>
        <dbReference type="PROSITE-ProRule" id="PRU10144"/>
    </source>
</evidence>
<dbReference type="Gene3D" id="2.40.170.20">
    <property type="entry name" value="TonB-dependent receptor, beta-barrel domain"/>
    <property type="match status" value="1"/>
</dbReference>
<dbReference type="Pfam" id="PF07715">
    <property type="entry name" value="Plug"/>
    <property type="match status" value="1"/>
</dbReference>
<dbReference type="PROSITE" id="PS52016">
    <property type="entry name" value="TONB_DEPENDENT_REC_3"/>
    <property type="match status" value="1"/>
</dbReference>
<dbReference type="Proteomes" id="UP000000393">
    <property type="component" value="Chromosome"/>
</dbReference>
<protein>
    <submittedName>
        <fullName evidence="15">TonB-dependent heme/hemoglobin receptor family protein</fullName>
    </submittedName>
</protein>
<keyword evidence="7 12" id="KW-0798">TonB box</keyword>
<dbReference type="KEGG" id="nwa:Nwat_2247"/>
<evidence type="ECO:0000256" key="4">
    <source>
        <dbReference type="ARBA" id="ARBA00022452"/>
    </source>
</evidence>
<dbReference type="NCBIfam" id="TIGR01785">
    <property type="entry name" value="TonB-hemin"/>
    <property type="match status" value="1"/>
</dbReference>
<keyword evidence="4 10" id="KW-1134">Transmembrane beta strand</keyword>
<evidence type="ECO:0000256" key="1">
    <source>
        <dbReference type="ARBA" id="ARBA00004571"/>
    </source>
</evidence>
<dbReference type="GO" id="GO:0009279">
    <property type="term" value="C:cell outer membrane"/>
    <property type="evidence" value="ECO:0007669"/>
    <property type="project" value="UniProtKB-SubCell"/>
</dbReference>
<dbReference type="GO" id="GO:0015344">
    <property type="term" value="F:siderophore uptake transmembrane transporter activity"/>
    <property type="evidence" value="ECO:0007669"/>
    <property type="project" value="TreeGrafter"/>
</dbReference>
<keyword evidence="16" id="KW-1185">Reference proteome</keyword>
<proteinExistence type="inferred from homology"/>
<keyword evidence="5 10" id="KW-0812">Transmembrane</keyword>
<evidence type="ECO:0000259" key="13">
    <source>
        <dbReference type="Pfam" id="PF00593"/>
    </source>
</evidence>
<dbReference type="InterPro" id="IPR010949">
    <property type="entry name" value="TonB_Hb/transfer/lactofer_rcpt"/>
</dbReference>
<dbReference type="HOGENOM" id="CLU_008287_19_3_6"/>
<organism evidence="15 16">
    <name type="scientific">Nitrosococcus watsoni (strain C-113)</name>
    <dbReference type="NCBI Taxonomy" id="105559"/>
    <lineage>
        <taxon>Bacteria</taxon>
        <taxon>Pseudomonadati</taxon>
        <taxon>Pseudomonadota</taxon>
        <taxon>Gammaproteobacteria</taxon>
        <taxon>Chromatiales</taxon>
        <taxon>Chromatiaceae</taxon>
        <taxon>Nitrosococcus</taxon>
    </lineage>
</organism>
<comment type="similarity">
    <text evidence="2 10 12">Belongs to the TonB-dependent receptor family.</text>
</comment>
<dbReference type="CDD" id="cd01347">
    <property type="entry name" value="ligand_gated_channel"/>
    <property type="match status" value="1"/>
</dbReference>
<dbReference type="InterPro" id="IPR000531">
    <property type="entry name" value="Beta-barrel_TonB"/>
</dbReference>
<dbReference type="Pfam" id="PF00593">
    <property type="entry name" value="TonB_dep_Rec_b-barrel"/>
    <property type="match status" value="1"/>
</dbReference>
<dbReference type="InterPro" id="IPR037066">
    <property type="entry name" value="Plug_dom_sf"/>
</dbReference>
<keyword evidence="6" id="KW-0732">Signal</keyword>
<dbReference type="AlphaFoldDB" id="D8K8F6"/>
<evidence type="ECO:0000256" key="7">
    <source>
        <dbReference type="ARBA" id="ARBA00023077"/>
    </source>
</evidence>
<name>D8K8F6_NITWC</name>
<keyword evidence="3 10" id="KW-0813">Transport</keyword>
<evidence type="ECO:0000256" key="9">
    <source>
        <dbReference type="ARBA" id="ARBA00023237"/>
    </source>
</evidence>
<dbReference type="GO" id="GO:0015232">
    <property type="term" value="F:heme transmembrane transporter activity"/>
    <property type="evidence" value="ECO:0007669"/>
    <property type="project" value="InterPro"/>
</dbReference>
<evidence type="ECO:0000256" key="10">
    <source>
        <dbReference type="PROSITE-ProRule" id="PRU01360"/>
    </source>
</evidence>
<evidence type="ECO:0000256" key="5">
    <source>
        <dbReference type="ARBA" id="ARBA00022692"/>
    </source>
</evidence>
<dbReference type="eggNOG" id="COG4771">
    <property type="taxonomic scope" value="Bacteria"/>
</dbReference>